<dbReference type="Gramene" id="Al_scaffold_0006_2922">
    <property type="protein sequence ID" value="Al_scaffold_0006_2922"/>
    <property type="gene ID" value="Al_scaffold_0006_2922"/>
</dbReference>
<gene>
    <name evidence="2" type="ORF">ARALYDRAFT_662857</name>
</gene>
<keyword evidence="3" id="KW-1185">Reference proteome</keyword>
<dbReference type="HOGENOM" id="CLU_1706675_0_0_1"/>
<dbReference type="EMBL" id="GL348718">
    <property type="protein sequence ID" value="EFH50778.1"/>
    <property type="molecule type" value="Genomic_DNA"/>
</dbReference>
<evidence type="ECO:0000256" key="1">
    <source>
        <dbReference type="SAM" id="MobiDB-lite"/>
    </source>
</evidence>
<organism evidence="3">
    <name type="scientific">Arabidopsis lyrata subsp. lyrata</name>
    <name type="common">Lyre-leaved rock-cress</name>
    <dbReference type="NCBI Taxonomy" id="81972"/>
    <lineage>
        <taxon>Eukaryota</taxon>
        <taxon>Viridiplantae</taxon>
        <taxon>Streptophyta</taxon>
        <taxon>Embryophyta</taxon>
        <taxon>Tracheophyta</taxon>
        <taxon>Spermatophyta</taxon>
        <taxon>Magnoliopsida</taxon>
        <taxon>eudicotyledons</taxon>
        <taxon>Gunneridae</taxon>
        <taxon>Pentapetalae</taxon>
        <taxon>rosids</taxon>
        <taxon>malvids</taxon>
        <taxon>Brassicales</taxon>
        <taxon>Brassicaceae</taxon>
        <taxon>Camelineae</taxon>
        <taxon>Arabidopsis</taxon>
    </lineage>
</organism>
<evidence type="ECO:0000313" key="3">
    <source>
        <dbReference type="Proteomes" id="UP000008694"/>
    </source>
</evidence>
<name>D7M8B0_ARALL</name>
<sequence length="154" mass="16785">MGLGQGLHRKSKQLQKWLNGKLAGKIKKARILLIICRKETGTLDPAKSRPQLRGSLKGARTQPRDFGSRPHSPSSDEPSPPQISQKASPSDSRSGRSRRWWLNQTSEPRTRTSHLSSEPPELPLTTSPNNATHQTPSTSAVVAANGAAVEPEEL</sequence>
<dbReference type="Proteomes" id="UP000008694">
    <property type="component" value="Unassembled WGS sequence"/>
</dbReference>
<dbReference type="AlphaFoldDB" id="D7M8B0"/>
<feature type="region of interest" description="Disordered" evidence="1">
    <location>
        <begin position="38"/>
        <end position="154"/>
    </location>
</feature>
<reference evidence="3" key="1">
    <citation type="journal article" date="2011" name="Nat. Genet.">
        <title>The Arabidopsis lyrata genome sequence and the basis of rapid genome size change.</title>
        <authorList>
            <person name="Hu T.T."/>
            <person name="Pattyn P."/>
            <person name="Bakker E.G."/>
            <person name="Cao J."/>
            <person name="Cheng J.-F."/>
            <person name="Clark R.M."/>
            <person name="Fahlgren N."/>
            <person name="Fawcett J.A."/>
            <person name="Grimwood J."/>
            <person name="Gundlach H."/>
            <person name="Haberer G."/>
            <person name="Hollister J.D."/>
            <person name="Ossowski S."/>
            <person name="Ottilar R.P."/>
            <person name="Salamov A.A."/>
            <person name="Schneeberger K."/>
            <person name="Spannagl M."/>
            <person name="Wang X."/>
            <person name="Yang L."/>
            <person name="Nasrallah M.E."/>
            <person name="Bergelson J."/>
            <person name="Carrington J.C."/>
            <person name="Gaut B.S."/>
            <person name="Schmutz J."/>
            <person name="Mayer K.F.X."/>
            <person name="Van de Peer Y."/>
            <person name="Grigoriev I.V."/>
            <person name="Nordborg M."/>
            <person name="Weigel D."/>
            <person name="Guo Y.-L."/>
        </authorList>
    </citation>
    <scope>NUCLEOTIDE SEQUENCE [LARGE SCALE GENOMIC DNA]</scope>
    <source>
        <strain evidence="3">cv. MN47</strain>
    </source>
</reference>
<protein>
    <submittedName>
        <fullName evidence="2">Predicted protein</fullName>
    </submittedName>
</protein>
<evidence type="ECO:0000313" key="2">
    <source>
        <dbReference type="EMBL" id="EFH50778.1"/>
    </source>
</evidence>
<proteinExistence type="predicted"/>
<accession>D7M8B0</accession>
<feature type="compositionally biased region" description="Polar residues" evidence="1">
    <location>
        <begin position="124"/>
        <end position="140"/>
    </location>
</feature>